<dbReference type="InterPro" id="IPR016024">
    <property type="entry name" value="ARM-type_fold"/>
</dbReference>
<dbReference type="InterPro" id="IPR039874">
    <property type="entry name" value="WAPL"/>
</dbReference>
<sequence>MTSRSYTKSYSRKVSSVTPGSIQFDKLFRENSNRPSAAKSAGTVGKWGITSFTSIRSTNINGRRDDIHNFGAKKMKLDSFGNQNRVNPGKDPFSFETDPDNKPEASPAVVKPKKFFKSRNAPPVVEESRHDAAIYKQVPDSQYGRARAPKQPPQQPAQKQHQQQAVSKTPIKKVIESLDSTGTSDTPNREESKPPIVLRICKGTARLVCGDAHQDSQESSEPDTYRISTPLASPSKVDVERKTSNTETSVKPDHRSLRTHQPIVSTVSIPLENSDMRRTTRSRAKNLHLDPTTSIVAPSTTPITPNSHGSGLSLTLRKSVTDSNNTLISHYDIVKTDCSSTYSSKSTIEPLIGRDQPLPTTTQELIDILSSDSDPRPPPSSSPPAPSPPSSQVEPSLLTASTDSNDNDNTENAEETTPKTVTKQVEQYCSTDIPTSETTTELATPQQSEPELEPEPDLESESELPSRGPTDTVATVEIAAKTLVDQDWFSGSDDSEGASGNAESEIPLHVTSTISELQTSDPPSTSVSSTKPAARKGSIFKSRSTGATNGNKRRALYKHKWCDSDKESTAADTPNTGNSTPTTASGSSSVGPVAYEEEFEPSQLTRVVTYPAVDADFEDETDVVTSVRCGKKVKGFYTVVKNVKKAHQIQESGEFQEFNDDVEYILDTLRENNPNATRCLSAIRLASKCMAPAFRMHVRAHGTVAKFFKALHDATKDQSLGLCTATVMFVLSQDRLAMDLDRDCLELMLSLLESDASHKDALDDCGLSHAELLKNKEKVRQLCADIQAQGHAKHLNLDNITVGQLAMETLLSLTSKRAGEWFKEELRELGGLEHIVKTIRECHRHINGQNVLRSGWTDPLLDKLRKVDRCLRVLENVTHMNEENQVYLLKYEEGVLVSTLASLYHLCGQEIPVYPTTDPSDKSSTGAVMRECLFAIIKVLINLTHRFNGQSFGSKSVGAQVGVLDCSLFLLLRVPESLPEEKRFDMMMLALILLINLVEQCDDNKKLLIDSKAPPLSENIFDAEESGVASLIDLFYKQEELARAEEQKTDAILDGKKDSEQTETVSTTTKTQEEFIEETVTKLLQKAGRHMEHTLIGAYVVLLLGYLIMDNKEYESLVRSRLPDKNFATMVSVLQKFFNFMNLTASNEVSSCGIAATEKVIKFLKMSDARIEEEKNELPLPALEDTNTMLDLTSS</sequence>
<dbReference type="Pfam" id="PF07814">
    <property type="entry name" value="WAPL"/>
    <property type="match status" value="1"/>
</dbReference>
<dbReference type="FunFam" id="1.25.10.10:FF:000374">
    <property type="entry name" value="Protein wings apart-like"/>
    <property type="match status" value="1"/>
</dbReference>
<feature type="compositionally biased region" description="Acidic residues" evidence="2">
    <location>
        <begin position="450"/>
        <end position="462"/>
    </location>
</feature>
<organism evidence="4 5">
    <name type="scientific">Cardiocondyla obscurior</name>
    <dbReference type="NCBI Taxonomy" id="286306"/>
    <lineage>
        <taxon>Eukaryota</taxon>
        <taxon>Metazoa</taxon>
        <taxon>Ecdysozoa</taxon>
        <taxon>Arthropoda</taxon>
        <taxon>Hexapoda</taxon>
        <taxon>Insecta</taxon>
        <taxon>Pterygota</taxon>
        <taxon>Neoptera</taxon>
        <taxon>Endopterygota</taxon>
        <taxon>Hymenoptera</taxon>
        <taxon>Apocrita</taxon>
        <taxon>Aculeata</taxon>
        <taxon>Formicoidea</taxon>
        <taxon>Formicidae</taxon>
        <taxon>Myrmicinae</taxon>
        <taxon>Cardiocondyla</taxon>
    </lineage>
</organism>
<reference evidence="4 5" key="1">
    <citation type="submission" date="2023-03" db="EMBL/GenBank/DDBJ databases">
        <title>High recombination rates correlate with genetic variation in Cardiocondyla obscurior ants.</title>
        <authorList>
            <person name="Errbii M."/>
        </authorList>
    </citation>
    <scope>NUCLEOTIDE SEQUENCE [LARGE SCALE GENOMIC DNA]</scope>
    <source>
        <strain evidence="4">Alpha-2009</strain>
        <tissue evidence="4">Whole body</tissue>
    </source>
</reference>
<proteinExistence type="inferred from homology"/>
<dbReference type="InterPro" id="IPR022771">
    <property type="entry name" value="WAPL_C"/>
</dbReference>
<evidence type="ECO:0000259" key="3">
    <source>
        <dbReference type="PROSITE" id="PS51271"/>
    </source>
</evidence>
<evidence type="ECO:0000313" key="4">
    <source>
        <dbReference type="EMBL" id="KAL0129770.1"/>
    </source>
</evidence>
<evidence type="ECO:0000256" key="1">
    <source>
        <dbReference type="ARBA" id="ARBA00006854"/>
    </source>
</evidence>
<feature type="region of interest" description="Disordered" evidence="2">
    <location>
        <begin position="293"/>
        <end position="312"/>
    </location>
</feature>
<dbReference type="AlphaFoldDB" id="A0AAW2GRD1"/>
<dbReference type="PANTHER" id="PTHR22100:SF13">
    <property type="entry name" value="WINGS APART-LIKE PROTEIN HOMOLOG"/>
    <property type="match status" value="1"/>
</dbReference>
<accession>A0AAW2GRD1</accession>
<keyword evidence="5" id="KW-1185">Reference proteome</keyword>
<dbReference type="PANTHER" id="PTHR22100">
    <property type="entry name" value="WINGS APART-LIKE PROTEIN HOMOLOG"/>
    <property type="match status" value="1"/>
</dbReference>
<dbReference type="Gene3D" id="1.25.10.10">
    <property type="entry name" value="Leucine-rich Repeat Variant"/>
    <property type="match status" value="1"/>
</dbReference>
<feature type="compositionally biased region" description="Low complexity" evidence="2">
    <location>
        <begin position="519"/>
        <end position="532"/>
    </location>
</feature>
<dbReference type="EMBL" id="JADYXP020000002">
    <property type="protein sequence ID" value="KAL0129770.1"/>
    <property type="molecule type" value="Genomic_DNA"/>
</dbReference>
<feature type="compositionally biased region" description="Basic and acidic residues" evidence="2">
    <location>
        <begin position="237"/>
        <end position="256"/>
    </location>
</feature>
<feature type="compositionally biased region" description="Polar residues" evidence="2">
    <location>
        <begin position="570"/>
        <end position="590"/>
    </location>
</feature>
<comment type="caution">
    <text evidence="4">The sequence shown here is derived from an EMBL/GenBank/DDBJ whole genome shotgun (WGS) entry which is preliminary data.</text>
</comment>
<evidence type="ECO:0000256" key="2">
    <source>
        <dbReference type="SAM" id="MobiDB-lite"/>
    </source>
</evidence>
<feature type="compositionally biased region" description="Pro residues" evidence="2">
    <location>
        <begin position="376"/>
        <end position="389"/>
    </location>
</feature>
<dbReference type="Proteomes" id="UP001430953">
    <property type="component" value="Unassembled WGS sequence"/>
</dbReference>
<comment type="similarity">
    <text evidence="1">Belongs to the WAPL family.</text>
</comment>
<feature type="domain" description="WAPL" evidence="3">
    <location>
        <begin position="630"/>
        <end position="1144"/>
    </location>
</feature>
<feature type="compositionally biased region" description="Low complexity" evidence="2">
    <location>
        <begin position="156"/>
        <end position="165"/>
    </location>
</feature>
<dbReference type="PROSITE" id="PS51271">
    <property type="entry name" value="WAPL"/>
    <property type="match status" value="1"/>
</dbReference>
<dbReference type="InterPro" id="IPR011989">
    <property type="entry name" value="ARM-like"/>
</dbReference>
<feature type="region of interest" description="Disordered" evidence="2">
    <location>
        <begin position="78"/>
        <end position="171"/>
    </location>
</feature>
<feature type="region of interest" description="Disordered" evidence="2">
    <location>
        <begin position="212"/>
        <end position="256"/>
    </location>
</feature>
<feature type="compositionally biased region" description="Acidic residues" evidence="2">
    <location>
        <begin position="405"/>
        <end position="414"/>
    </location>
</feature>
<dbReference type="InterPro" id="IPR012502">
    <property type="entry name" value="WAPL_dom"/>
</dbReference>
<gene>
    <name evidence="4" type="ORF">PUN28_001793</name>
</gene>
<evidence type="ECO:0000313" key="5">
    <source>
        <dbReference type="Proteomes" id="UP001430953"/>
    </source>
</evidence>
<feature type="region of interest" description="Disordered" evidence="2">
    <location>
        <begin position="566"/>
        <end position="591"/>
    </location>
</feature>
<protein>
    <recommendedName>
        <fullName evidence="3">WAPL domain-containing protein</fullName>
    </recommendedName>
</protein>
<name>A0AAW2GRD1_9HYME</name>
<feature type="compositionally biased region" description="Polar residues" evidence="2">
    <location>
        <begin position="418"/>
        <end position="447"/>
    </location>
</feature>
<dbReference type="SUPFAM" id="SSF48371">
    <property type="entry name" value="ARM repeat"/>
    <property type="match status" value="1"/>
</dbReference>
<feature type="region of interest" description="Disordered" evidence="2">
    <location>
        <begin position="369"/>
        <end position="549"/>
    </location>
</feature>